<keyword evidence="2" id="KW-1185">Reference proteome</keyword>
<reference evidence="1 2" key="1">
    <citation type="submission" date="2020-08" db="EMBL/GenBank/DDBJ databases">
        <title>Genomic Encyclopedia of Type Strains, Phase IV (KMG-IV): sequencing the most valuable type-strain genomes for metagenomic binning, comparative biology and taxonomic classification.</title>
        <authorList>
            <person name="Goeker M."/>
        </authorList>
    </citation>
    <scope>NUCLEOTIDE SEQUENCE [LARGE SCALE GENOMIC DNA]</scope>
    <source>
        <strain evidence="1 2">DSM 105137</strain>
    </source>
</reference>
<comment type="caution">
    <text evidence="1">The sequence shown here is derived from an EMBL/GenBank/DDBJ whole genome shotgun (WGS) entry which is preliminary data.</text>
</comment>
<dbReference type="InterPro" id="IPR011659">
    <property type="entry name" value="WD40"/>
</dbReference>
<dbReference type="Gene3D" id="2.120.10.30">
    <property type="entry name" value="TolB, C-terminal domain"/>
    <property type="match status" value="1"/>
</dbReference>
<name>A0A840E861_9BACT</name>
<evidence type="ECO:0008006" key="3">
    <source>
        <dbReference type="Google" id="ProtNLM"/>
    </source>
</evidence>
<organism evidence="1 2">
    <name type="scientific">Neolewinella aquimaris</name>
    <dbReference type="NCBI Taxonomy" id="1835722"/>
    <lineage>
        <taxon>Bacteria</taxon>
        <taxon>Pseudomonadati</taxon>
        <taxon>Bacteroidota</taxon>
        <taxon>Saprospiria</taxon>
        <taxon>Saprospirales</taxon>
        <taxon>Lewinellaceae</taxon>
        <taxon>Neolewinella</taxon>
    </lineage>
</organism>
<dbReference type="InterPro" id="IPR011042">
    <property type="entry name" value="6-blade_b-propeller_TolB-like"/>
</dbReference>
<evidence type="ECO:0000313" key="2">
    <source>
        <dbReference type="Proteomes" id="UP000576209"/>
    </source>
</evidence>
<dbReference type="EMBL" id="JACIFF010000007">
    <property type="protein sequence ID" value="MBB4080113.1"/>
    <property type="molecule type" value="Genomic_DNA"/>
</dbReference>
<evidence type="ECO:0000313" key="1">
    <source>
        <dbReference type="EMBL" id="MBB4080113.1"/>
    </source>
</evidence>
<accession>A0A840E861</accession>
<sequence length="942" mass="106153">MRSTLLLVFLCSLTNLSSQNIGLHPPEVDWQQLRGDHVRVIFPEGYEARARRAASLIDWMATRHTGSIGEAIYNFDLILQTPNMTINGYVGLAPFRSEFYVTPPQSFNLLSGTDWVDLLTIHEFRHVQQNSNERRGLTKVISYLQGQQGWAAFSAIATPNWFSEGDAVVAETALSASGRGRTPAFSKDLRALLQRDIVYRYAKARNGSFRDLVPDHYRYGYAMTTFARERFGYDVWKPVLQQAAAYRGMFYPFSRALRRETGYTTGQLYRATMADLEQRQDSVLNVDPPSRPGELIGGADRDIRNYRFPFMDEGGRLLALRSSYQRLPALVWVRPGQPDEVITTTGIQREPWLDGGARLVVWTEYRQDPRYTNQNYSDLIVYELQTGLRRKLSEWGHYVAGRLSADESRIAAVWFDPLEAGPELRILEVASGEVTQRVRIDANNVAWPAFSPDGRTVYFFAQAADGISIRAWEPASGAVEVVREASNDPVDMLTVTQDGALLYSGGRTGVDNVYRLDPATGQTAQLTDVAVGAYFPQLSGDTLYFSSPTPRGERLHQLAVAGPVAGIEGRSRPQAGIFERPVAYTAEQYDLPAEVVERDYPVNDFSNTLGGIKLHSWSYNGSYVTPGLSVEFANALNTFEMSVDGLYNLNEDRYSGGATLTYGGWFPVVQLQAQYRDRNTVVQEARTDSLRFFNQEFSQLTVGPTVTVPMQWVAGNTVTGLAPSVGYQYYALRDAEQGRLPDNFGNLALGVDFSSLRRTALRQVQPRLGATARLKFDRALGGDRLGERLLLQSSVYLPGLFVTHGLRLDLDVQREQSENLYQYPDVFRYARGYEQPLNDRVFRLGVNYQLPLLYPDIGLLGITYFKRVRLNAFYDYSRFAIDAFDRLEFTESSVGGQFFFDNTWLNTVDLAVGVELAYRLEQDLFSREANDLRVRLLFSGSF</sequence>
<dbReference type="RefSeq" id="WP_183496352.1">
    <property type="nucleotide sequence ID" value="NZ_JACIFF010000007.1"/>
</dbReference>
<proteinExistence type="predicted"/>
<protein>
    <recommendedName>
        <fullName evidence="3">WD40 repeat protein</fullName>
    </recommendedName>
</protein>
<dbReference type="SUPFAM" id="SSF82171">
    <property type="entry name" value="DPP6 N-terminal domain-like"/>
    <property type="match status" value="1"/>
</dbReference>
<gene>
    <name evidence="1" type="ORF">GGR28_002743</name>
</gene>
<dbReference type="Pfam" id="PF07676">
    <property type="entry name" value="PD40"/>
    <property type="match status" value="1"/>
</dbReference>
<dbReference type="Proteomes" id="UP000576209">
    <property type="component" value="Unassembled WGS sequence"/>
</dbReference>
<dbReference type="AlphaFoldDB" id="A0A840E861"/>